<dbReference type="SUPFAM" id="SSF109998">
    <property type="entry name" value="Triger factor/SurA peptide-binding domain-like"/>
    <property type="match status" value="1"/>
</dbReference>
<dbReference type="InterPro" id="IPR050245">
    <property type="entry name" value="PrsA_foldase"/>
</dbReference>
<reference evidence="3" key="1">
    <citation type="journal article" date="2014" name="Int. J. Syst. Evol. Microbiol.">
        <title>Complete genome sequence of Corynebacterium casei LMG S-19264T (=DSM 44701T), isolated from a smear-ripened cheese.</title>
        <authorList>
            <consortium name="US DOE Joint Genome Institute (JGI-PGF)"/>
            <person name="Walter F."/>
            <person name="Albersmeier A."/>
            <person name="Kalinowski J."/>
            <person name="Ruckert C."/>
        </authorList>
    </citation>
    <scope>NUCLEOTIDE SEQUENCE</scope>
    <source>
        <strain evidence="3">CGMCC 1.12408</strain>
    </source>
</reference>
<comment type="caution">
    <text evidence="3">The sequence shown here is derived from an EMBL/GenBank/DDBJ whole genome shotgun (WGS) entry which is preliminary data.</text>
</comment>
<dbReference type="Gene3D" id="1.10.4030.10">
    <property type="entry name" value="Porin chaperone SurA, peptide-binding domain"/>
    <property type="match status" value="1"/>
</dbReference>
<organism evidence="3 4">
    <name type="scientific">Ornithinibacillus halotolerans</name>
    <dbReference type="NCBI Taxonomy" id="1274357"/>
    <lineage>
        <taxon>Bacteria</taxon>
        <taxon>Bacillati</taxon>
        <taxon>Bacillota</taxon>
        <taxon>Bacilli</taxon>
        <taxon>Bacillales</taxon>
        <taxon>Bacillaceae</taxon>
        <taxon>Ornithinibacillus</taxon>
    </lineage>
</organism>
<keyword evidence="1" id="KW-0175">Coiled coil</keyword>
<keyword evidence="4" id="KW-1185">Reference proteome</keyword>
<dbReference type="PANTHER" id="PTHR47245:SF2">
    <property type="entry name" value="PEPTIDYL-PROLYL CIS-TRANS ISOMERASE HP_0175-RELATED"/>
    <property type="match status" value="1"/>
</dbReference>
<sequence length="224" mass="26138">MKKFLFILMIALLAVLAACGEDKEGNKEPKDIVLEEDEKVDEEKIVITINEEDVNGKQYNTTYLQTKILAYQLGQDIDDKENIKDITLNEIIAQELIKQEAEKHGILPSEELVQEELDALKEQGEEQFNAYKEQFGLTEESLKDQIRFKQILNQFIDQEIEVEEVTEEEIKEAYDNLKEDMENIMEYEEAEPIIKDQLTQQREADALKVRVEELMETAEIKKHI</sequence>
<accession>A0A916S640</accession>
<dbReference type="Pfam" id="PF13624">
    <property type="entry name" value="SurA_N_3"/>
    <property type="match status" value="1"/>
</dbReference>
<evidence type="ECO:0000313" key="4">
    <source>
        <dbReference type="Proteomes" id="UP000613512"/>
    </source>
</evidence>
<dbReference type="AlphaFoldDB" id="A0A916S640"/>
<feature type="signal peptide" evidence="2">
    <location>
        <begin position="1"/>
        <end position="20"/>
    </location>
</feature>
<name>A0A916S640_9BACI</name>
<reference evidence="3" key="2">
    <citation type="submission" date="2020-09" db="EMBL/GenBank/DDBJ databases">
        <authorList>
            <person name="Sun Q."/>
            <person name="Zhou Y."/>
        </authorList>
    </citation>
    <scope>NUCLEOTIDE SEQUENCE</scope>
    <source>
        <strain evidence="3">CGMCC 1.12408</strain>
    </source>
</reference>
<dbReference type="EMBL" id="BMEY01000017">
    <property type="protein sequence ID" value="GGA84687.1"/>
    <property type="molecule type" value="Genomic_DNA"/>
</dbReference>
<keyword evidence="2" id="KW-0732">Signal</keyword>
<dbReference type="PROSITE" id="PS51257">
    <property type="entry name" value="PROKAR_LIPOPROTEIN"/>
    <property type="match status" value="1"/>
</dbReference>
<proteinExistence type="predicted"/>
<gene>
    <name evidence="3" type="ORF">GCM10008025_29780</name>
</gene>
<dbReference type="Proteomes" id="UP000613512">
    <property type="component" value="Unassembled WGS sequence"/>
</dbReference>
<protein>
    <recommendedName>
        <fullName evidence="5">Peptidylprolyl isomerase</fullName>
    </recommendedName>
</protein>
<feature type="coiled-coil region" evidence="1">
    <location>
        <begin position="160"/>
        <end position="190"/>
    </location>
</feature>
<evidence type="ECO:0000313" key="3">
    <source>
        <dbReference type="EMBL" id="GGA84687.1"/>
    </source>
</evidence>
<dbReference type="RefSeq" id="WP_188385464.1">
    <property type="nucleotide sequence ID" value="NZ_BMEY01000017.1"/>
</dbReference>
<evidence type="ECO:0008006" key="5">
    <source>
        <dbReference type="Google" id="ProtNLM"/>
    </source>
</evidence>
<dbReference type="InterPro" id="IPR027304">
    <property type="entry name" value="Trigger_fact/SurA_dom_sf"/>
</dbReference>
<evidence type="ECO:0000256" key="1">
    <source>
        <dbReference type="SAM" id="Coils"/>
    </source>
</evidence>
<feature type="chain" id="PRO_5038889761" description="Peptidylprolyl isomerase" evidence="2">
    <location>
        <begin position="21"/>
        <end position="224"/>
    </location>
</feature>
<dbReference type="PANTHER" id="PTHR47245">
    <property type="entry name" value="PEPTIDYLPROLYL ISOMERASE"/>
    <property type="match status" value="1"/>
</dbReference>
<evidence type="ECO:0000256" key="2">
    <source>
        <dbReference type="SAM" id="SignalP"/>
    </source>
</evidence>